<reference evidence="2" key="3">
    <citation type="submission" date="2025-09" db="UniProtKB">
        <authorList>
            <consortium name="Ensembl"/>
        </authorList>
    </citation>
    <scope>IDENTIFICATION</scope>
    <source>
        <strain evidence="2">Glennie</strain>
    </source>
</reference>
<feature type="compositionally biased region" description="Polar residues" evidence="1">
    <location>
        <begin position="391"/>
        <end position="401"/>
    </location>
</feature>
<feature type="compositionally biased region" description="Basic and acidic residues" evidence="1">
    <location>
        <begin position="229"/>
        <end position="240"/>
    </location>
</feature>
<dbReference type="GeneTree" id="ENSGT00940000157571"/>
<dbReference type="AlphaFoldDB" id="F6UYY9"/>
<dbReference type="Bgee" id="ENSOANG00000014214">
    <property type="expression patterns" value="Expressed in brain and 8 other cell types or tissues"/>
</dbReference>
<feature type="region of interest" description="Disordered" evidence="1">
    <location>
        <begin position="81"/>
        <end position="126"/>
    </location>
</feature>
<evidence type="ECO:0000313" key="2">
    <source>
        <dbReference type="Ensembl" id="ENSOANP00000025379.2"/>
    </source>
</evidence>
<feature type="region of interest" description="Disordered" evidence="1">
    <location>
        <begin position="291"/>
        <end position="348"/>
    </location>
</feature>
<dbReference type="Ensembl" id="ENSOANT00000029183.3">
    <property type="protein sequence ID" value="ENSOANP00000025379.2"/>
    <property type="gene ID" value="ENSOANG00000014214.4"/>
</dbReference>
<keyword evidence="3" id="KW-1185">Reference proteome</keyword>
<protein>
    <recommendedName>
        <fullName evidence="4">ETS domain-containing protein</fullName>
    </recommendedName>
</protein>
<dbReference type="eggNOG" id="KOG3806">
    <property type="taxonomic scope" value="Eukaryota"/>
</dbReference>
<feature type="compositionally biased region" description="Pro residues" evidence="1">
    <location>
        <begin position="153"/>
        <end position="168"/>
    </location>
</feature>
<feature type="region of interest" description="Disordered" evidence="1">
    <location>
        <begin position="149"/>
        <end position="168"/>
    </location>
</feature>
<gene>
    <name evidence="2" type="primary">ELK1</name>
</gene>
<reference evidence="2 3" key="1">
    <citation type="journal article" date="2008" name="Nature">
        <title>Genome analysis of the platypus reveals unique signatures of evolution.</title>
        <authorList>
            <person name="Warren W.C."/>
            <person name="Hillier L.W."/>
            <person name="Marshall Graves J.A."/>
            <person name="Birney E."/>
            <person name="Ponting C.P."/>
            <person name="Grutzner F."/>
            <person name="Belov K."/>
            <person name="Miller W."/>
            <person name="Clarke L."/>
            <person name="Chinwalla A.T."/>
            <person name="Yang S.P."/>
            <person name="Heger A."/>
            <person name="Locke D.P."/>
            <person name="Miethke P."/>
            <person name="Waters P.D."/>
            <person name="Veyrunes F."/>
            <person name="Fulton L."/>
            <person name="Fulton B."/>
            <person name="Graves T."/>
            <person name="Wallis J."/>
            <person name="Puente X.S."/>
            <person name="Lopez-Otin C."/>
            <person name="Ordonez G.R."/>
            <person name="Eichler E.E."/>
            <person name="Chen L."/>
            <person name="Cheng Z."/>
            <person name="Deakin J.E."/>
            <person name="Alsop A."/>
            <person name="Thompson K."/>
            <person name="Kirby P."/>
            <person name="Papenfuss A.T."/>
            <person name="Wakefield M.J."/>
            <person name="Olender T."/>
            <person name="Lancet D."/>
            <person name="Huttley G.A."/>
            <person name="Smit A.F."/>
            <person name="Pask A."/>
            <person name="Temple-Smith P."/>
            <person name="Batzer M.A."/>
            <person name="Walker J.A."/>
            <person name="Konkel M.K."/>
            <person name="Harris R.S."/>
            <person name="Whittington C.M."/>
            <person name="Wong E.S."/>
            <person name="Gemmell N.J."/>
            <person name="Buschiazzo E."/>
            <person name="Vargas Jentzsch I.M."/>
            <person name="Merkel A."/>
            <person name="Schmitz J."/>
            <person name="Zemann A."/>
            <person name="Churakov G."/>
            <person name="Kriegs J.O."/>
            <person name="Brosius J."/>
            <person name="Murchison E.P."/>
            <person name="Sachidanandam R."/>
            <person name="Smith C."/>
            <person name="Hannon G.J."/>
            <person name="Tsend-Ayush E."/>
            <person name="McMillan D."/>
            <person name="Attenborough R."/>
            <person name="Rens W."/>
            <person name="Ferguson-Smith M."/>
            <person name="Lefevre C.M."/>
            <person name="Sharp J.A."/>
            <person name="Nicholas K.R."/>
            <person name="Ray D.A."/>
            <person name="Kube M."/>
            <person name="Reinhardt R."/>
            <person name="Pringle T.H."/>
            <person name="Taylor J."/>
            <person name="Jones R.C."/>
            <person name="Nixon B."/>
            <person name="Dacheux J.L."/>
            <person name="Niwa H."/>
            <person name="Sekita Y."/>
            <person name="Huang X."/>
            <person name="Stark A."/>
            <person name="Kheradpour P."/>
            <person name="Kellis M."/>
            <person name="Flicek P."/>
            <person name="Chen Y."/>
            <person name="Webber C."/>
            <person name="Hardison R."/>
            <person name="Nelson J."/>
            <person name="Hallsworth-Pepin K."/>
            <person name="Delehaunty K."/>
            <person name="Markovic C."/>
            <person name="Minx P."/>
            <person name="Feng Y."/>
            <person name="Kremitzki C."/>
            <person name="Mitreva M."/>
            <person name="Glasscock J."/>
            <person name="Wylie T."/>
            <person name="Wohldmann P."/>
            <person name="Thiru P."/>
            <person name="Nhan M.N."/>
            <person name="Pohl C.S."/>
            <person name="Smith S.M."/>
            <person name="Hou S."/>
            <person name="Nefedov M."/>
            <person name="de Jong P.J."/>
            <person name="Renfree M.B."/>
            <person name="Mardis E.R."/>
            <person name="Wilson R.K."/>
        </authorList>
    </citation>
    <scope>NUCLEOTIDE SEQUENCE [LARGE SCALE GENOMIC DNA]</scope>
    <source>
        <strain evidence="2 3">Glennie</strain>
    </source>
</reference>
<proteinExistence type="predicted"/>
<reference evidence="2" key="2">
    <citation type="submission" date="2025-08" db="UniProtKB">
        <authorList>
            <consortium name="Ensembl"/>
        </authorList>
    </citation>
    <scope>IDENTIFICATION</scope>
    <source>
        <strain evidence="2">Glennie</strain>
    </source>
</reference>
<dbReference type="FunCoup" id="F6UYY9">
    <property type="interactions" value="1804"/>
</dbReference>
<evidence type="ECO:0008006" key="4">
    <source>
        <dbReference type="Google" id="ProtNLM"/>
    </source>
</evidence>
<evidence type="ECO:0000313" key="3">
    <source>
        <dbReference type="Proteomes" id="UP000002279"/>
    </source>
</evidence>
<feature type="region of interest" description="Disordered" evidence="1">
    <location>
        <begin position="193"/>
        <end position="265"/>
    </location>
</feature>
<evidence type="ECO:0000256" key="1">
    <source>
        <dbReference type="SAM" id="MobiDB-lite"/>
    </source>
</evidence>
<name>F6UYY9_ORNAN</name>
<accession>F6UYY9</accession>
<feature type="compositionally biased region" description="Acidic residues" evidence="1">
    <location>
        <begin position="216"/>
        <end position="228"/>
    </location>
</feature>
<feature type="region of interest" description="Disordered" evidence="1">
    <location>
        <begin position="385"/>
        <end position="404"/>
    </location>
</feature>
<dbReference type="InParanoid" id="F6UYY9"/>
<dbReference type="STRING" id="9258.ENSOANP00000025379"/>
<feature type="compositionally biased region" description="Pro residues" evidence="1">
    <location>
        <begin position="94"/>
        <end position="105"/>
    </location>
</feature>
<feature type="compositionally biased region" description="Pro residues" evidence="1">
    <location>
        <begin position="244"/>
        <end position="254"/>
    </location>
</feature>
<dbReference type="HOGENOM" id="CLU_786531_0_0_1"/>
<dbReference type="OMA" id="CSSRNEY"/>
<organism evidence="2 3">
    <name type="scientific">Ornithorhynchus anatinus</name>
    <name type="common">Duckbill platypus</name>
    <dbReference type="NCBI Taxonomy" id="9258"/>
    <lineage>
        <taxon>Eukaryota</taxon>
        <taxon>Metazoa</taxon>
        <taxon>Chordata</taxon>
        <taxon>Craniata</taxon>
        <taxon>Vertebrata</taxon>
        <taxon>Euteleostomi</taxon>
        <taxon>Mammalia</taxon>
        <taxon>Monotremata</taxon>
        <taxon>Ornithorhynchidae</taxon>
        <taxon>Ornithorhynchus</taxon>
    </lineage>
</organism>
<dbReference type="Proteomes" id="UP000002279">
    <property type="component" value="Chromosome 6"/>
</dbReference>
<sequence>MGDRRRRDPAPLRSHWHQKPSLIHWNQMDWMGSGRKWTQVPPIPAKVGAPDSPLLHLLLQNIIRKVSGQKFVYKFVSYPEGAGSGEEGRRPEAPAEPPKLPPAPGLLPKTPRGGGGGAPPRSSRNEYMRSGLYSTFTIQSLQAPALRPARLEAPPPSDFPGSELPPPPLDISLETAEAAVPLQVILAPTEVKVQGSEEEVEAERQPFLPEVKVEFPEEEEEEEEEEEDRGGGGEAPRDEANPEPDGPPAKPDVPPSEKELLEMVAMETVEAELALGLAGAGAGTVAGLGAQEKEQVRAAEGPQPQKSRKPKDLELPFTPSLLAGPAPDRAPGPPSGLLAPGGTSTSLTPSVITSHALTPVLLTPSSLPPTIHFWSTLSPIAPRSPAKLSFQFPTSSSSQVHIPSLSVDGLSTPVVLSPGPQKP</sequence>